<dbReference type="SUPFAM" id="SSF56672">
    <property type="entry name" value="DNA/RNA polymerases"/>
    <property type="match status" value="1"/>
</dbReference>
<evidence type="ECO:0000313" key="1">
    <source>
        <dbReference type="EMBL" id="GEZ53971.1"/>
    </source>
</evidence>
<sequence>MDENNILKTAFRTRYAHFEFTVMPFGLMNAPVFLGHVINGDVIHVEPTKIKAVKNQEAPRSQYEGEEQEVVFQTLKDKLCNAPVLALPDGSKDFMVKDMLNAVRNRHKSYTDKRRKSLEFSVGDHVLLNVSPLKGVIPLEKIQVDDKLNFIEELVEIPEQQIKKLKRSWIPIVKVH</sequence>
<reference evidence="1" key="1">
    <citation type="journal article" date="2019" name="Sci. Rep.">
        <title>Draft genome of Tanacetum cinerariifolium, the natural source of mosquito coil.</title>
        <authorList>
            <person name="Yamashiro T."/>
            <person name="Shiraishi A."/>
            <person name="Satake H."/>
            <person name="Nakayama K."/>
        </authorList>
    </citation>
    <scope>NUCLEOTIDE SEQUENCE</scope>
</reference>
<proteinExistence type="predicted"/>
<name>A0A699IF07_TANCI</name>
<gene>
    <name evidence="1" type="ORF">Tci_525944</name>
</gene>
<organism evidence="1">
    <name type="scientific">Tanacetum cinerariifolium</name>
    <name type="common">Dalmatian daisy</name>
    <name type="synonym">Chrysanthemum cinerariifolium</name>
    <dbReference type="NCBI Taxonomy" id="118510"/>
    <lineage>
        <taxon>Eukaryota</taxon>
        <taxon>Viridiplantae</taxon>
        <taxon>Streptophyta</taxon>
        <taxon>Embryophyta</taxon>
        <taxon>Tracheophyta</taxon>
        <taxon>Spermatophyta</taxon>
        <taxon>Magnoliopsida</taxon>
        <taxon>eudicotyledons</taxon>
        <taxon>Gunneridae</taxon>
        <taxon>Pentapetalae</taxon>
        <taxon>asterids</taxon>
        <taxon>campanulids</taxon>
        <taxon>Asterales</taxon>
        <taxon>Asteraceae</taxon>
        <taxon>Asteroideae</taxon>
        <taxon>Anthemideae</taxon>
        <taxon>Anthemidinae</taxon>
        <taxon>Tanacetum</taxon>
    </lineage>
</organism>
<dbReference type="Gene3D" id="3.10.10.10">
    <property type="entry name" value="HIV Type 1 Reverse Transcriptase, subunit A, domain 1"/>
    <property type="match status" value="1"/>
</dbReference>
<comment type="caution">
    <text evidence="1">The sequence shown here is derived from an EMBL/GenBank/DDBJ whole genome shotgun (WGS) entry which is preliminary data.</text>
</comment>
<evidence type="ECO:0008006" key="2">
    <source>
        <dbReference type="Google" id="ProtNLM"/>
    </source>
</evidence>
<dbReference type="PANTHER" id="PTHR24559">
    <property type="entry name" value="TRANSPOSON TY3-I GAG-POL POLYPROTEIN"/>
    <property type="match status" value="1"/>
</dbReference>
<protein>
    <recommendedName>
        <fullName evidence="2">Reverse transcriptase domain-containing protein</fullName>
    </recommendedName>
</protein>
<dbReference type="AlphaFoldDB" id="A0A699IF07"/>
<dbReference type="PANTHER" id="PTHR24559:SF444">
    <property type="entry name" value="REVERSE TRANSCRIPTASE DOMAIN-CONTAINING PROTEIN"/>
    <property type="match status" value="1"/>
</dbReference>
<dbReference type="EMBL" id="BKCJ010291325">
    <property type="protein sequence ID" value="GEZ53971.1"/>
    <property type="molecule type" value="Genomic_DNA"/>
</dbReference>
<accession>A0A699IF07</accession>
<dbReference type="InterPro" id="IPR053134">
    <property type="entry name" value="RNA-dir_DNA_polymerase"/>
</dbReference>
<dbReference type="InterPro" id="IPR043502">
    <property type="entry name" value="DNA/RNA_pol_sf"/>
</dbReference>